<sequence>MPLMAPSDPPGFAPPQTVVAPEVFEQMRIYMNCADLEERNIREARMRKTLQELSNDPIGNVLAYALRKHQCCPLRSIEIGGEFFILVEWRMLWFLHKQHLLLRNTLDMPPGREEKETEQEI</sequence>
<protein>
    <submittedName>
        <fullName evidence="1">Uncharacterized protein</fullName>
    </submittedName>
</protein>
<accession>A0A3P6C104</accession>
<proteinExistence type="predicted"/>
<reference evidence="1" key="1">
    <citation type="submission" date="2018-11" db="EMBL/GenBank/DDBJ databases">
        <authorList>
            <consortium name="Genoscope - CEA"/>
            <person name="William W."/>
        </authorList>
    </citation>
    <scope>NUCLEOTIDE SEQUENCE</scope>
</reference>
<dbReference type="EMBL" id="LR031873">
    <property type="protein sequence ID" value="VDD08836.1"/>
    <property type="molecule type" value="Genomic_DNA"/>
</dbReference>
<dbReference type="AlphaFoldDB" id="A0A3P6C104"/>
<name>A0A3P6C104_BRAOL</name>
<evidence type="ECO:0000313" key="1">
    <source>
        <dbReference type="EMBL" id="VDD08836.1"/>
    </source>
</evidence>
<organism evidence="1">
    <name type="scientific">Brassica oleracea</name>
    <name type="common">Wild cabbage</name>
    <dbReference type="NCBI Taxonomy" id="3712"/>
    <lineage>
        <taxon>Eukaryota</taxon>
        <taxon>Viridiplantae</taxon>
        <taxon>Streptophyta</taxon>
        <taxon>Embryophyta</taxon>
        <taxon>Tracheophyta</taxon>
        <taxon>Spermatophyta</taxon>
        <taxon>Magnoliopsida</taxon>
        <taxon>eudicotyledons</taxon>
        <taxon>Gunneridae</taxon>
        <taxon>Pentapetalae</taxon>
        <taxon>rosids</taxon>
        <taxon>malvids</taxon>
        <taxon>Brassicales</taxon>
        <taxon>Brassicaceae</taxon>
        <taxon>Brassiceae</taxon>
        <taxon>Brassica</taxon>
    </lineage>
</organism>
<gene>
    <name evidence="1" type="ORF">BOLC4T24287H</name>
</gene>